<keyword evidence="1" id="KW-0436">Ligase</keyword>
<keyword evidence="3 4" id="KW-0067">ATP-binding</keyword>
<gene>
    <name evidence="6" type="ORF">EV186_11512</name>
</gene>
<accession>A0A4R6RS39</accession>
<dbReference type="Gene3D" id="3.30.470.20">
    <property type="entry name" value="ATP-grasp fold, B domain"/>
    <property type="match status" value="1"/>
</dbReference>
<proteinExistence type="predicted"/>
<dbReference type="RefSeq" id="WP_133854446.1">
    <property type="nucleotide sequence ID" value="NZ_SNXZ01000015.1"/>
</dbReference>
<feature type="domain" description="ATP-grasp" evidence="5">
    <location>
        <begin position="120"/>
        <end position="336"/>
    </location>
</feature>
<dbReference type="PROSITE" id="PS50975">
    <property type="entry name" value="ATP_GRASP"/>
    <property type="match status" value="1"/>
</dbReference>
<dbReference type="Proteomes" id="UP000295444">
    <property type="component" value="Unassembled WGS sequence"/>
</dbReference>
<dbReference type="PANTHER" id="PTHR43585">
    <property type="entry name" value="FUMIPYRROLE BIOSYNTHESIS PROTEIN C"/>
    <property type="match status" value="1"/>
</dbReference>
<organism evidence="6 7">
    <name type="scientific">Labedaea rhizosphaerae</name>
    <dbReference type="NCBI Taxonomy" id="598644"/>
    <lineage>
        <taxon>Bacteria</taxon>
        <taxon>Bacillati</taxon>
        <taxon>Actinomycetota</taxon>
        <taxon>Actinomycetes</taxon>
        <taxon>Pseudonocardiales</taxon>
        <taxon>Pseudonocardiaceae</taxon>
        <taxon>Labedaea</taxon>
    </lineage>
</organism>
<evidence type="ECO:0000259" key="5">
    <source>
        <dbReference type="PROSITE" id="PS50975"/>
    </source>
</evidence>
<evidence type="ECO:0000313" key="6">
    <source>
        <dbReference type="EMBL" id="TDP89065.1"/>
    </source>
</evidence>
<dbReference type="SUPFAM" id="SSF56059">
    <property type="entry name" value="Glutathione synthetase ATP-binding domain-like"/>
    <property type="match status" value="1"/>
</dbReference>
<dbReference type="Pfam" id="PF18603">
    <property type="entry name" value="LAL_C2"/>
    <property type="match status" value="1"/>
</dbReference>
<dbReference type="InterPro" id="IPR040570">
    <property type="entry name" value="LAL_C2"/>
</dbReference>
<dbReference type="AlphaFoldDB" id="A0A4R6RS39"/>
<dbReference type="EMBL" id="SNXZ01000015">
    <property type="protein sequence ID" value="TDP89065.1"/>
    <property type="molecule type" value="Genomic_DNA"/>
</dbReference>
<keyword evidence="7" id="KW-1185">Reference proteome</keyword>
<dbReference type="InterPro" id="IPR011761">
    <property type="entry name" value="ATP-grasp"/>
</dbReference>
<evidence type="ECO:0000256" key="1">
    <source>
        <dbReference type="ARBA" id="ARBA00022598"/>
    </source>
</evidence>
<evidence type="ECO:0000256" key="4">
    <source>
        <dbReference type="PROSITE-ProRule" id="PRU00409"/>
    </source>
</evidence>
<name>A0A4R6RS39_LABRH</name>
<keyword evidence="2 4" id="KW-0547">Nucleotide-binding</keyword>
<dbReference type="PANTHER" id="PTHR43585:SF2">
    <property type="entry name" value="ATP-GRASP ENZYME FSQD"/>
    <property type="match status" value="1"/>
</dbReference>
<evidence type="ECO:0000256" key="2">
    <source>
        <dbReference type="ARBA" id="ARBA00022741"/>
    </source>
</evidence>
<dbReference type="OrthoDB" id="3596536at2"/>
<dbReference type="GO" id="GO:0016874">
    <property type="term" value="F:ligase activity"/>
    <property type="evidence" value="ECO:0007669"/>
    <property type="project" value="UniProtKB-KW"/>
</dbReference>
<protein>
    <submittedName>
        <fullName evidence="6">ATP-grasp domain-containing protein</fullName>
    </submittedName>
</protein>
<dbReference type="Pfam" id="PF13535">
    <property type="entry name" value="ATP-grasp_4"/>
    <property type="match status" value="1"/>
</dbReference>
<comment type="caution">
    <text evidence="6">The sequence shown here is derived from an EMBL/GenBank/DDBJ whole genome shotgun (WGS) entry which is preliminary data.</text>
</comment>
<reference evidence="6 7" key="1">
    <citation type="submission" date="2019-03" db="EMBL/GenBank/DDBJ databases">
        <title>Genomic Encyclopedia of Type Strains, Phase IV (KMG-IV): sequencing the most valuable type-strain genomes for metagenomic binning, comparative biology and taxonomic classification.</title>
        <authorList>
            <person name="Goeker M."/>
        </authorList>
    </citation>
    <scope>NUCLEOTIDE SEQUENCE [LARGE SCALE GENOMIC DNA]</scope>
    <source>
        <strain evidence="6 7">DSM 45361</strain>
    </source>
</reference>
<dbReference type="InterPro" id="IPR052032">
    <property type="entry name" value="ATP-dep_AA_Ligase"/>
</dbReference>
<dbReference type="GO" id="GO:0005524">
    <property type="term" value="F:ATP binding"/>
    <property type="evidence" value="ECO:0007669"/>
    <property type="project" value="UniProtKB-UniRule"/>
</dbReference>
<sequence length="433" mass="45634">MTWERTAFLVRETRAHWIHDVAAAVHASGSRAVLVTTALDADEQVALASIVDDFLVVPDVRDAEGIAAAVRAHTGGVRPAGLVTGAEGVIATTARAAELLGVARCPADVFTLAHNKFAVREVLAAAGLPTPRYALISDPAQAAAVAEQVGLPAIVKPVNGAASNLIRTVTTVDELADACVLLAKRLPESADARYHRPITGRPGAEPLDPCRTFLVEGLLRGREFALDVAIRDGEVRPAELVDKPLIDERKFELGMCCPPLGLPDERAALIKDAVRDAVLALGLDNTTAHVEVIDDETLGPAIVEVNAGRPGGGAMSVLIKLRTGIDMFAEAVAATLGTPPPELGRGLPIPVGYLVFYAKGSGRLVRVTGTEDIAELPEVVQVVTIVEPGQVLTDEQEIYAVNVFVAGFTDHEELAAIHDEAAGLLEFELEDMS</sequence>
<evidence type="ECO:0000256" key="3">
    <source>
        <dbReference type="ARBA" id="ARBA00022840"/>
    </source>
</evidence>
<evidence type="ECO:0000313" key="7">
    <source>
        <dbReference type="Proteomes" id="UP000295444"/>
    </source>
</evidence>
<dbReference type="GO" id="GO:0046872">
    <property type="term" value="F:metal ion binding"/>
    <property type="evidence" value="ECO:0007669"/>
    <property type="project" value="InterPro"/>
</dbReference>